<gene>
    <name evidence="2" type="ORF">QYS47_28310</name>
    <name evidence="1" type="ORF">QYS48_30480</name>
</gene>
<evidence type="ECO:0000313" key="1">
    <source>
        <dbReference type="EMBL" id="WMN07950.1"/>
    </source>
</evidence>
<protein>
    <submittedName>
        <fullName evidence="1">STAS/SEC14 domain-containing protein</fullName>
    </submittedName>
</protein>
<dbReference type="RefSeq" id="WP_308358267.1">
    <property type="nucleotide sequence ID" value="NZ_CP129968.2"/>
</dbReference>
<dbReference type="InterPro" id="IPR038396">
    <property type="entry name" value="SpoIIAA-like_sf"/>
</dbReference>
<reference evidence="1 3" key="1">
    <citation type="submission" date="2023-08" db="EMBL/GenBank/DDBJ databases">
        <title>Comparative genomics and taxonomic characterization of three novel marine species of genus Marivirga.</title>
        <authorList>
            <person name="Muhammad N."/>
            <person name="Kim S.-G."/>
        </authorList>
    </citation>
    <scope>NUCLEOTIDE SEQUENCE [LARGE SCALE GENOMIC DNA]</scope>
    <source>
        <strain evidence="1 3">ABR2-2</strain>
        <strain evidence="2">BKB1-2</strain>
    </source>
</reference>
<dbReference type="KEGG" id="marp:QYS47_28310"/>
<accession>A0AA52EWA3</accession>
<keyword evidence="3" id="KW-1185">Reference proteome</keyword>
<sequence>MKTYATIDSSEESLIKVTFTGEKSTDENFNQYLSELSKIYDNRINLSIIFDARKAGIPKLSHQKKQATWLSEHWKLMEKYCNGTAYVISNAAIRAVLKVIFSFQNQPVPYKIFSTIDEAKEWVSTIDNKKAKKIS</sequence>
<dbReference type="Proteomes" id="UP001244443">
    <property type="component" value="Chromosome"/>
</dbReference>
<dbReference type="Proteomes" id="UP001232019">
    <property type="component" value="Chromosome"/>
</dbReference>
<dbReference type="AlphaFoldDB" id="A0AA51NBA7"/>
<dbReference type="Gene3D" id="3.40.50.10600">
    <property type="entry name" value="SpoIIaa-like domains"/>
    <property type="match status" value="1"/>
</dbReference>
<evidence type="ECO:0000313" key="3">
    <source>
        <dbReference type="Proteomes" id="UP001244443"/>
    </source>
</evidence>
<dbReference type="InterPro" id="IPR021866">
    <property type="entry name" value="SpoIIAA-like"/>
</dbReference>
<proteinExistence type="predicted"/>
<dbReference type="EMBL" id="CP129968">
    <property type="protein sequence ID" value="WNB17840.1"/>
    <property type="molecule type" value="Genomic_DNA"/>
</dbReference>
<organism evidence="1 3">
    <name type="scientific">Marivirga arenosa</name>
    <dbReference type="NCBI Taxonomy" id="3059076"/>
    <lineage>
        <taxon>Bacteria</taxon>
        <taxon>Pseudomonadati</taxon>
        <taxon>Bacteroidota</taxon>
        <taxon>Cytophagia</taxon>
        <taxon>Cytophagales</taxon>
        <taxon>Marivirgaceae</taxon>
        <taxon>Marivirga</taxon>
    </lineage>
</organism>
<name>A0AA51NBA7_9BACT</name>
<dbReference type="Pfam" id="PF11964">
    <property type="entry name" value="SpoIIAA-like"/>
    <property type="match status" value="1"/>
</dbReference>
<evidence type="ECO:0000313" key="2">
    <source>
        <dbReference type="EMBL" id="WNB17840.1"/>
    </source>
</evidence>
<dbReference type="EMBL" id="CP129970">
    <property type="protein sequence ID" value="WMN07950.1"/>
    <property type="molecule type" value="Genomic_DNA"/>
</dbReference>
<accession>A0AA51NBA7</accession>